<dbReference type="InterPro" id="IPR013766">
    <property type="entry name" value="Thioredoxin_domain"/>
</dbReference>
<dbReference type="EMBL" id="JAKEVY010000004">
    <property type="protein sequence ID" value="MCF1716105.1"/>
    <property type="molecule type" value="Genomic_DNA"/>
</dbReference>
<dbReference type="PANTHER" id="PTHR42852:SF6">
    <property type="entry name" value="THIOL:DISULFIDE INTERCHANGE PROTEIN DSBE"/>
    <property type="match status" value="1"/>
</dbReference>
<keyword evidence="2" id="KW-0201">Cytochrome c-type biogenesis</keyword>
<dbReference type="Gene3D" id="3.40.30.10">
    <property type="entry name" value="Glutaredoxin"/>
    <property type="match status" value="1"/>
</dbReference>
<gene>
    <name evidence="7" type="ORF">L0U88_15800</name>
</gene>
<feature type="chain" id="PRO_5045915475" evidence="5">
    <location>
        <begin position="25"/>
        <end position="372"/>
    </location>
</feature>
<dbReference type="SUPFAM" id="SSF52833">
    <property type="entry name" value="Thioredoxin-like"/>
    <property type="match status" value="1"/>
</dbReference>
<feature type="signal peptide" evidence="5">
    <location>
        <begin position="1"/>
        <end position="24"/>
    </location>
</feature>
<comment type="subcellular location">
    <subcellularLocation>
        <location evidence="1">Cell envelope</location>
    </subcellularLocation>
</comment>
<keyword evidence="5" id="KW-0732">Signal</keyword>
<name>A0ABS9BKH6_9BACT</name>
<dbReference type="PROSITE" id="PS00194">
    <property type="entry name" value="THIOREDOXIN_1"/>
    <property type="match status" value="1"/>
</dbReference>
<dbReference type="CDD" id="cd02966">
    <property type="entry name" value="TlpA_like_family"/>
    <property type="match status" value="1"/>
</dbReference>
<dbReference type="InterPro" id="IPR025380">
    <property type="entry name" value="DUF4369"/>
</dbReference>
<protein>
    <submittedName>
        <fullName evidence="7">AhpC/TSA family protein</fullName>
    </submittedName>
</protein>
<evidence type="ECO:0000256" key="1">
    <source>
        <dbReference type="ARBA" id="ARBA00004196"/>
    </source>
</evidence>
<dbReference type="RefSeq" id="WP_234867056.1">
    <property type="nucleotide sequence ID" value="NZ_JAKEVY010000004.1"/>
</dbReference>
<evidence type="ECO:0000259" key="6">
    <source>
        <dbReference type="PROSITE" id="PS51352"/>
    </source>
</evidence>
<comment type="caution">
    <text evidence="7">The sequence shown here is derived from an EMBL/GenBank/DDBJ whole genome shotgun (WGS) entry which is preliminary data.</text>
</comment>
<dbReference type="InterPro" id="IPR000866">
    <property type="entry name" value="AhpC/TSA"/>
</dbReference>
<keyword evidence="4" id="KW-0676">Redox-active center</keyword>
<evidence type="ECO:0000256" key="4">
    <source>
        <dbReference type="ARBA" id="ARBA00023284"/>
    </source>
</evidence>
<dbReference type="Pfam" id="PF00578">
    <property type="entry name" value="AhpC-TSA"/>
    <property type="match status" value="1"/>
</dbReference>
<proteinExistence type="predicted"/>
<dbReference type="InterPro" id="IPR050553">
    <property type="entry name" value="Thioredoxin_ResA/DsbE_sf"/>
</dbReference>
<evidence type="ECO:0000256" key="5">
    <source>
        <dbReference type="SAM" id="SignalP"/>
    </source>
</evidence>
<reference evidence="7 8" key="1">
    <citation type="submission" date="2022-01" db="EMBL/GenBank/DDBJ databases">
        <title>Flavihumibacter sp. nov., isolated from sediment of a river.</title>
        <authorList>
            <person name="Liu H."/>
        </authorList>
    </citation>
    <scope>NUCLEOTIDE SEQUENCE [LARGE SCALE GENOMIC DNA]</scope>
    <source>
        <strain evidence="7 8">RY-1</strain>
    </source>
</reference>
<sequence length="372" mass="41953">MKESMMKRFKMALGLVFCCSALWAQDQSFNLQGSFSRIQNIPQKLYLQYALGDKWIKDSCEVTNGNYFFSGKLKEPTLASLSGSSQVIGLFLEPGTIRILHADTITNLRVYGSLAQLDYMELEKAAAPYRYRLDTLYEQFSKLRGKRDTAGIARIEAEITAVANEHREQVYGKFAANNPNSPVALYALTEFAGIETDPEKVEPLFLKLAPSIRNYPSAQALRQKIDFARATSIGRIAPEFTLPDTIGQPVSLSSLRGRYLLLDFWASWCGPCRYENPNLVAAYSKFKEKGFDILGISLDQPNGRAAWLKAIRDDKLAWRQVSDLKYWNNEAALLYGINAIPQNFLLDPEGRIIARNLRGKELLEKLGELLPE</sequence>
<dbReference type="InterPro" id="IPR036249">
    <property type="entry name" value="Thioredoxin-like_sf"/>
</dbReference>
<dbReference type="Proteomes" id="UP001200145">
    <property type="component" value="Unassembled WGS sequence"/>
</dbReference>
<feature type="domain" description="Thioredoxin" evidence="6">
    <location>
        <begin position="231"/>
        <end position="372"/>
    </location>
</feature>
<organism evidence="7 8">
    <name type="scientific">Flavihumibacter fluminis</name>
    <dbReference type="NCBI Taxonomy" id="2909236"/>
    <lineage>
        <taxon>Bacteria</taxon>
        <taxon>Pseudomonadati</taxon>
        <taxon>Bacteroidota</taxon>
        <taxon>Chitinophagia</taxon>
        <taxon>Chitinophagales</taxon>
        <taxon>Chitinophagaceae</taxon>
        <taxon>Flavihumibacter</taxon>
    </lineage>
</organism>
<evidence type="ECO:0000256" key="3">
    <source>
        <dbReference type="ARBA" id="ARBA00023157"/>
    </source>
</evidence>
<dbReference type="InterPro" id="IPR017937">
    <property type="entry name" value="Thioredoxin_CS"/>
</dbReference>
<dbReference type="PROSITE" id="PS51352">
    <property type="entry name" value="THIOREDOXIN_2"/>
    <property type="match status" value="1"/>
</dbReference>
<evidence type="ECO:0000313" key="7">
    <source>
        <dbReference type="EMBL" id="MCF1716105.1"/>
    </source>
</evidence>
<keyword evidence="8" id="KW-1185">Reference proteome</keyword>
<dbReference type="Pfam" id="PF14289">
    <property type="entry name" value="DUF4369"/>
    <property type="match status" value="1"/>
</dbReference>
<evidence type="ECO:0000313" key="8">
    <source>
        <dbReference type="Proteomes" id="UP001200145"/>
    </source>
</evidence>
<keyword evidence="3" id="KW-1015">Disulfide bond</keyword>
<dbReference type="PANTHER" id="PTHR42852">
    <property type="entry name" value="THIOL:DISULFIDE INTERCHANGE PROTEIN DSBE"/>
    <property type="match status" value="1"/>
</dbReference>
<accession>A0ABS9BKH6</accession>
<evidence type="ECO:0000256" key="2">
    <source>
        <dbReference type="ARBA" id="ARBA00022748"/>
    </source>
</evidence>